<evidence type="ECO:0000313" key="4">
    <source>
        <dbReference type="Proteomes" id="UP001369082"/>
    </source>
</evidence>
<dbReference type="Proteomes" id="UP001369082">
    <property type="component" value="Unassembled WGS sequence"/>
</dbReference>
<dbReference type="SUPFAM" id="SSF52172">
    <property type="entry name" value="CheY-like"/>
    <property type="match status" value="1"/>
</dbReference>
<dbReference type="EMBL" id="JBAKAZ010000118">
    <property type="protein sequence ID" value="MEL0630915.1"/>
    <property type="molecule type" value="Genomic_DNA"/>
</dbReference>
<dbReference type="InterPro" id="IPR011006">
    <property type="entry name" value="CheY-like_superfamily"/>
</dbReference>
<sequence length="69" mass="7790">MNKTILIVEDEFKLANLLVDYFNLTDYVPYIIDNGDDVISWVKAHSPCAILLDIMLPGKDGIIPIPLKM</sequence>
<dbReference type="InterPro" id="IPR001789">
    <property type="entry name" value="Sig_transdc_resp-reg_receiver"/>
</dbReference>
<comment type="caution">
    <text evidence="3">The sequence shown here is derived from an EMBL/GenBank/DDBJ whole genome shotgun (WGS) entry which is preliminary data.</text>
</comment>
<evidence type="ECO:0000259" key="2">
    <source>
        <dbReference type="PROSITE" id="PS50110"/>
    </source>
</evidence>
<evidence type="ECO:0000256" key="1">
    <source>
        <dbReference type="PROSITE-ProRule" id="PRU00169"/>
    </source>
</evidence>
<dbReference type="Pfam" id="PF00072">
    <property type="entry name" value="Response_reg"/>
    <property type="match status" value="1"/>
</dbReference>
<dbReference type="Gene3D" id="3.40.50.2300">
    <property type="match status" value="1"/>
</dbReference>
<name>A0ABU9GUJ5_9GAMM</name>
<dbReference type="PROSITE" id="PS50110">
    <property type="entry name" value="RESPONSE_REGULATORY"/>
    <property type="match status" value="1"/>
</dbReference>
<proteinExistence type="predicted"/>
<protein>
    <submittedName>
        <fullName evidence="3">Response regulator</fullName>
    </submittedName>
</protein>
<keyword evidence="1" id="KW-0597">Phosphoprotein</keyword>
<keyword evidence="4" id="KW-1185">Reference proteome</keyword>
<accession>A0ABU9GUJ5</accession>
<organism evidence="3 4">
    <name type="scientific">Psychromonas aquatilis</name>
    <dbReference type="NCBI Taxonomy" id="2005072"/>
    <lineage>
        <taxon>Bacteria</taxon>
        <taxon>Pseudomonadati</taxon>
        <taxon>Pseudomonadota</taxon>
        <taxon>Gammaproteobacteria</taxon>
        <taxon>Alteromonadales</taxon>
        <taxon>Psychromonadaceae</taxon>
        <taxon>Psychromonas</taxon>
    </lineage>
</organism>
<feature type="modified residue" description="4-aspartylphosphate" evidence="1">
    <location>
        <position position="53"/>
    </location>
</feature>
<gene>
    <name evidence="3" type="ORF">V6256_15065</name>
</gene>
<dbReference type="RefSeq" id="WP_341599089.1">
    <property type="nucleotide sequence ID" value="NZ_JBAKAZ010000118.1"/>
</dbReference>
<reference evidence="3 4" key="1">
    <citation type="submission" date="2024-02" db="EMBL/GenBank/DDBJ databases">
        <title>Bacteria isolated from the canopy kelp, Nereocystis luetkeana.</title>
        <authorList>
            <person name="Pfister C.A."/>
            <person name="Younker I.T."/>
            <person name="Light S.H."/>
        </authorList>
    </citation>
    <scope>NUCLEOTIDE SEQUENCE [LARGE SCALE GENOMIC DNA]</scope>
    <source>
        <strain evidence="3 4">TI.1.05</strain>
    </source>
</reference>
<evidence type="ECO:0000313" key="3">
    <source>
        <dbReference type="EMBL" id="MEL0630915.1"/>
    </source>
</evidence>
<feature type="domain" description="Response regulatory" evidence="2">
    <location>
        <begin position="4"/>
        <end position="69"/>
    </location>
</feature>